<dbReference type="Proteomes" id="UP000030693">
    <property type="component" value="Unassembled WGS sequence"/>
</dbReference>
<protein>
    <recommendedName>
        <fullName evidence="4">Peptidyl-prolyl cis-trans isomerase</fullName>
        <shortName evidence="4">PPIase</shortName>
        <ecNumber evidence="4">5.2.1.8</ecNumber>
    </recommendedName>
</protein>
<evidence type="ECO:0000256" key="4">
    <source>
        <dbReference type="RuleBase" id="RU363019"/>
    </source>
</evidence>
<gene>
    <name evidence="6" type="ORF">H696_03638</name>
</gene>
<dbReference type="GO" id="GO:0005737">
    <property type="term" value="C:cytoplasm"/>
    <property type="evidence" value="ECO:0007669"/>
    <property type="project" value="TreeGrafter"/>
</dbReference>
<dbReference type="STRING" id="691883.A0A058Z7A3"/>
<dbReference type="Pfam" id="PF00160">
    <property type="entry name" value="Pro_isomerase"/>
    <property type="match status" value="1"/>
</dbReference>
<dbReference type="PRINTS" id="PR00153">
    <property type="entry name" value="CSAPPISMRASE"/>
</dbReference>
<dbReference type="eggNOG" id="KOG0879">
    <property type="taxonomic scope" value="Eukaryota"/>
</dbReference>
<evidence type="ECO:0000256" key="1">
    <source>
        <dbReference type="ARBA" id="ARBA00000971"/>
    </source>
</evidence>
<dbReference type="PIRSF" id="PIRSF001467">
    <property type="entry name" value="Peptidylpro_ismrse"/>
    <property type="match status" value="1"/>
</dbReference>
<accession>A0A058Z7A3</accession>
<dbReference type="PANTHER" id="PTHR11071">
    <property type="entry name" value="PEPTIDYL-PROLYL CIS-TRANS ISOMERASE"/>
    <property type="match status" value="1"/>
</dbReference>
<feature type="domain" description="PPIase cyclophilin-type" evidence="5">
    <location>
        <begin position="22"/>
        <end position="189"/>
    </location>
</feature>
<dbReference type="GeneID" id="20528363"/>
<evidence type="ECO:0000256" key="3">
    <source>
        <dbReference type="ARBA" id="ARBA00023235"/>
    </source>
</evidence>
<dbReference type="EC" id="5.2.1.8" evidence="4"/>
<name>A0A058Z7A3_FONAL</name>
<dbReference type="FunFam" id="2.40.100.10:FF:000025">
    <property type="entry name" value="Peptidyl-prolyl cis-trans isomerase CYP19-2"/>
    <property type="match status" value="1"/>
</dbReference>
<keyword evidence="3 4" id="KW-0413">Isomerase</keyword>
<sequence length="190" mass="20892">MSATTAAPGLKEAPQEPNPIVFMDISIGGQHIGRMKMELFADVVPKTAENFRQLCTGEFRQGGKPIGYKGVKFHRIIKGFMVQGGDFVNGDGTGAMNIYNKTSYFDDENFTLTHDVPGLLSMANSGPNTNGCQFFITCAPADFLNQKHVVFGKLLDDEGFYTLRMIEQLAVNPKNHQPIHDVVVTQCGEM</sequence>
<dbReference type="PROSITE" id="PS50072">
    <property type="entry name" value="CSA_PPIASE_2"/>
    <property type="match status" value="1"/>
</dbReference>
<dbReference type="GO" id="GO:0006457">
    <property type="term" value="P:protein folding"/>
    <property type="evidence" value="ECO:0007669"/>
    <property type="project" value="InterPro"/>
</dbReference>
<dbReference type="SUPFAM" id="SSF50891">
    <property type="entry name" value="Cyclophilin-like"/>
    <property type="match status" value="1"/>
</dbReference>
<organism evidence="6">
    <name type="scientific">Fonticula alba</name>
    <name type="common">Slime mold</name>
    <dbReference type="NCBI Taxonomy" id="691883"/>
    <lineage>
        <taxon>Eukaryota</taxon>
        <taxon>Rotosphaerida</taxon>
        <taxon>Fonticulaceae</taxon>
        <taxon>Fonticula</taxon>
    </lineage>
</organism>
<dbReference type="InterPro" id="IPR002130">
    <property type="entry name" value="Cyclophilin-type_PPIase_dom"/>
</dbReference>
<dbReference type="GO" id="GO:0016018">
    <property type="term" value="F:cyclosporin A binding"/>
    <property type="evidence" value="ECO:0007669"/>
    <property type="project" value="TreeGrafter"/>
</dbReference>
<dbReference type="OrthoDB" id="193499at2759"/>
<proteinExistence type="inferred from homology"/>
<keyword evidence="7" id="KW-1185">Reference proteome</keyword>
<evidence type="ECO:0000256" key="2">
    <source>
        <dbReference type="ARBA" id="ARBA00023110"/>
    </source>
</evidence>
<dbReference type="Gene3D" id="2.40.100.10">
    <property type="entry name" value="Cyclophilin-like"/>
    <property type="match status" value="1"/>
</dbReference>
<dbReference type="GO" id="GO:0003755">
    <property type="term" value="F:peptidyl-prolyl cis-trans isomerase activity"/>
    <property type="evidence" value="ECO:0007669"/>
    <property type="project" value="UniProtKB-UniRule"/>
</dbReference>
<evidence type="ECO:0000259" key="5">
    <source>
        <dbReference type="PROSITE" id="PS50072"/>
    </source>
</evidence>
<evidence type="ECO:0000313" key="6">
    <source>
        <dbReference type="EMBL" id="KCV70179.1"/>
    </source>
</evidence>
<keyword evidence="2 4" id="KW-0697">Rotamase</keyword>
<dbReference type="InterPro" id="IPR020892">
    <property type="entry name" value="Cyclophilin-type_PPIase_CS"/>
</dbReference>
<dbReference type="RefSeq" id="XP_009495785.1">
    <property type="nucleotide sequence ID" value="XM_009497510.1"/>
</dbReference>
<dbReference type="AlphaFoldDB" id="A0A058Z7A3"/>
<evidence type="ECO:0000313" key="7">
    <source>
        <dbReference type="Proteomes" id="UP000030693"/>
    </source>
</evidence>
<comment type="function">
    <text evidence="4">PPIases accelerate the folding of proteins. It catalyzes the cis-trans isomerization of proline imidic peptide bonds in oligopeptides.</text>
</comment>
<comment type="catalytic activity">
    <reaction evidence="1 4">
        <text>[protein]-peptidylproline (omega=180) = [protein]-peptidylproline (omega=0)</text>
        <dbReference type="Rhea" id="RHEA:16237"/>
        <dbReference type="Rhea" id="RHEA-COMP:10747"/>
        <dbReference type="Rhea" id="RHEA-COMP:10748"/>
        <dbReference type="ChEBI" id="CHEBI:83833"/>
        <dbReference type="ChEBI" id="CHEBI:83834"/>
        <dbReference type="EC" id="5.2.1.8"/>
    </reaction>
</comment>
<dbReference type="InterPro" id="IPR024936">
    <property type="entry name" value="Cyclophilin-type_PPIase"/>
</dbReference>
<dbReference type="OMA" id="XANSGPS"/>
<dbReference type="EMBL" id="KB932205">
    <property type="protein sequence ID" value="KCV70179.1"/>
    <property type="molecule type" value="Genomic_DNA"/>
</dbReference>
<reference evidence="6" key="1">
    <citation type="submission" date="2013-04" db="EMBL/GenBank/DDBJ databases">
        <title>The Genome Sequence of Fonticula alba ATCC 38817.</title>
        <authorList>
            <consortium name="The Broad Institute Genomics Platform"/>
            <person name="Russ C."/>
            <person name="Cuomo C."/>
            <person name="Burger G."/>
            <person name="Gray M.W."/>
            <person name="Holland P.W.H."/>
            <person name="King N."/>
            <person name="Lang F.B.F."/>
            <person name="Roger A.J."/>
            <person name="Ruiz-Trillo I."/>
            <person name="Brown M."/>
            <person name="Walker B."/>
            <person name="Young S."/>
            <person name="Zeng Q."/>
            <person name="Gargeya S."/>
            <person name="Fitzgerald M."/>
            <person name="Haas B."/>
            <person name="Abouelleil A."/>
            <person name="Allen A.W."/>
            <person name="Alvarado L."/>
            <person name="Arachchi H.M."/>
            <person name="Berlin A.M."/>
            <person name="Chapman S.B."/>
            <person name="Gainer-Dewar J."/>
            <person name="Goldberg J."/>
            <person name="Griggs A."/>
            <person name="Gujja S."/>
            <person name="Hansen M."/>
            <person name="Howarth C."/>
            <person name="Imamovic A."/>
            <person name="Ireland A."/>
            <person name="Larimer J."/>
            <person name="McCowan C."/>
            <person name="Murphy C."/>
            <person name="Pearson M."/>
            <person name="Poon T.W."/>
            <person name="Priest M."/>
            <person name="Roberts A."/>
            <person name="Saif S."/>
            <person name="Shea T."/>
            <person name="Sisk P."/>
            <person name="Sykes S."/>
            <person name="Wortman J."/>
            <person name="Nusbaum C."/>
            <person name="Birren B."/>
        </authorList>
    </citation>
    <scope>NUCLEOTIDE SEQUENCE [LARGE SCALE GENOMIC DNA]</scope>
    <source>
        <strain evidence="6">ATCC 38817</strain>
    </source>
</reference>
<dbReference type="PANTHER" id="PTHR11071:SF561">
    <property type="entry name" value="PEPTIDYL-PROLYL CIS-TRANS ISOMERASE D-RELATED"/>
    <property type="match status" value="1"/>
</dbReference>
<dbReference type="InterPro" id="IPR029000">
    <property type="entry name" value="Cyclophilin-like_dom_sf"/>
</dbReference>
<dbReference type="PROSITE" id="PS00170">
    <property type="entry name" value="CSA_PPIASE_1"/>
    <property type="match status" value="1"/>
</dbReference>
<comment type="similarity">
    <text evidence="4">Belongs to the cyclophilin-type PPIase family.</text>
</comment>